<dbReference type="AlphaFoldDB" id="A0A9W7CN80"/>
<dbReference type="Proteomes" id="UP001165160">
    <property type="component" value="Unassembled WGS sequence"/>
</dbReference>
<evidence type="ECO:0000313" key="3">
    <source>
        <dbReference type="Proteomes" id="UP001165160"/>
    </source>
</evidence>
<keyword evidence="3" id="KW-1185">Reference proteome</keyword>
<feature type="compositionally biased region" description="Basic and acidic residues" evidence="1">
    <location>
        <begin position="435"/>
        <end position="447"/>
    </location>
</feature>
<accession>A0A9W7CN80</accession>
<feature type="region of interest" description="Disordered" evidence="1">
    <location>
        <begin position="435"/>
        <end position="454"/>
    </location>
</feature>
<sequence>MADKDIMSDSTNGSPVSESYKLQQPSSLNTESSSQQFFPRPSKFEALKAELKEAVALLEAERSARSDSTLAVEKLKAVVAEINRDETIQTRRKDLDAGAATTSKPLDRANPNVQSGPHHMKVLDRTTKTIELTIHSSPHEVLGALKAQEGPPGKADELRQAVVEDDPSTSEAVVYWSFVEHNKEYNLLLRLRVGEGRQDDEIRISAESVGEEDLNLPCPPLPHAAGAKAFRLLLTVGEIILRPLPFGQTSFTFIAQISIAADQLDADNESPSGRMSSGRGLINAIKSGFTPPKNSPKRIKSVRSARRTKLLNTTSTNIQLSPSKITKRKAFRIALGQGGVNADDIFCKMVGQFYVRFQKEDVIDARMREDFIKNRIPNAPPLTAGEQVTIAKLMETTENTCEWTKVQQADLKLSVLPEYLIDFLVKQQLGKANEEQEKFRRNGKESEVALSSAE</sequence>
<evidence type="ECO:0000256" key="1">
    <source>
        <dbReference type="SAM" id="MobiDB-lite"/>
    </source>
</evidence>
<evidence type="ECO:0000313" key="2">
    <source>
        <dbReference type="EMBL" id="GMI07756.1"/>
    </source>
</evidence>
<reference evidence="3" key="1">
    <citation type="journal article" date="2023" name="Commun. Biol.">
        <title>Genome analysis of Parmales, the sister group of diatoms, reveals the evolutionary specialization of diatoms from phago-mixotrophs to photoautotrophs.</title>
        <authorList>
            <person name="Ban H."/>
            <person name="Sato S."/>
            <person name="Yoshikawa S."/>
            <person name="Yamada K."/>
            <person name="Nakamura Y."/>
            <person name="Ichinomiya M."/>
            <person name="Sato N."/>
            <person name="Blanc-Mathieu R."/>
            <person name="Endo H."/>
            <person name="Kuwata A."/>
            <person name="Ogata H."/>
        </authorList>
    </citation>
    <scope>NUCLEOTIDE SEQUENCE [LARGE SCALE GENOMIC DNA]</scope>
    <source>
        <strain evidence="3">NIES 3699</strain>
    </source>
</reference>
<dbReference type="EMBL" id="BRXX01000370">
    <property type="protein sequence ID" value="GMI07756.1"/>
    <property type="molecule type" value="Genomic_DNA"/>
</dbReference>
<organism evidence="2 3">
    <name type="scientific">Triparma verrucosa</name>
    <dbReference type="NCBI Taxonomy" id="1606542"/>
    <lineage>
        <taxon>Eukaryota</taxon>
        <taxon>Sar</taxon>
        <taxon>Stramenopiles</taxon>
        <taxon>Ochrophyta</taxon>
        <taxon>Bolidophyceae</taxon>
        <taxon>Parmales</taxon>
        <taxon>Triparmaceae</taxon>
        <taxon>Triparma</taxon>
    </lineage>
</organism>
<feature type="compositionally biased region" description="Polar residues" evidence="1">
    <location>
        <begin position="8"/>
        <end position="37"/>
    </location>
</feature>
<proteinExistence type="predicted"/>
<feature type="region of interest" description="Disordered" evidence="1">
    <location>
        <begin position="1"/>
        <end position="39"/>
    </location>
</feature>
<name>A0A9W7CN80_9STRA</name>
<protein>
    <submittedName>
        <fullName evidence="2">Uncharacterized protein</fullName>
    </submittedName>
</protein>
<comment type="caution">
    <text evidence="2">The sequence shown here is derived from an EMBL/GenBank/DDBJ whole genome shotgun (WGS) entry which is preliminary data.</text>
</comment>
<feature type="region of interest" description="Disordered" evidence="1">
    <location>
        <begin position="96"/>
        <end position="119"/>
    </location>
</feature>
<gene>
    <name evidence="2" type="ORF">TrVE_jg6382</name>
</gene>